<name>A0ACA9N9K7_9GLOM</name>
<evidence type="ECO:0000313" key="1">
    <source>
        <dbReference type="EMBL" id="CAG8639837.1"/>
    </source>
</evidence>
<evidence type="ECO:0000313" key="2">
    <source>
        <dbReference type="Proteomes" id="UP000789702"/>
    </source>
</evidence>
<sequence length="66" mass="7565">QNVIKDLINQKQRSMLKSNIQHESTPTLIKLLHILHHLGSFLGNDPPRLVNVAAAAVLENKRTWFR</sequence>
<proteinExistence type="predicted"/>
<comment type="caution">
    <text evidence="1">The sequence shown here is derived from an EMBL/GenBank/DDBJ whole genome shotgun (WGS) entry which is preliminary data.</text>
</comment>
<feature type="non-terminal residue" evidence="1">
    <location>
        <position position="1"/>
    </location>
</feature>
<keyword evidence="2" id="KW-1185">Reference proteome</keyword>
<dbReference type="EMBL" id="CAJVPU010014400">
    <property type="protein sequence ID" value="CAG8639837.1"/>
    <property type="molecule type" value="Genomic_DNA"/>
</dbReference>
<reference evidence="1" key="1">
    <citation type="submission" date="2021-06" db="EMBL/GenBank/DDBJ databases">
        <authorList>
            <person name="Kallberg Y."/>
            <person name="Tangrot J."/>
            <person name="Rosling A."/>
        </authorList>
    </citation>
    <scope>NUCLEOTIDE SEQUENCE</scope>
    <source>
        <strain evidence="1">IL203A</strain>
    </source>
</reference>
<feature type="non-terminal residue" evidence="1">
    <location>
        <position position="66"/>
    </location>
</feature>
<dbReference type="Proteomes" id="UP000789702">
    <property type="component" value="Unassembled WGS sequence"/>
</dbReference>
<organism evidence="1 2">
    <name type="scientific">Dentiscutata heterogama</name>
    <dbReference type="NCBI Taxonomy" id="1316150"/>
    <lineage>
        <taxon>Eukaryota</taxon>
        <taxon>Fungi</taxon>
        <taxon>Fungi incertae sedis</taxon>
        <taxon>Mucoromycota</taxon>
        <taxon>Glomeromycotina</taxon>
        <taxon>Glomeromycetes</taxon>
        <taxon>Diversisporales</taxon>
        <taxon>Gigasporaceae</taxon>
        <taxon>Dentiscutata</taxon>
    </lineage>
</organism>
<protein>
    <submittedName>
        <fullName evidence="1">5848_t:CDS:1</fullName>
    </submittedName>
</protein>
<gene>
    <name evidence="1" type="ORF">DHETER_LOCUS8794</name>
</gene>
<accession>A0ACA9N9K7</accession>